<gene>
    <name evidence="2" type="ORF">B7P43_G17909</name>
</gene>
<evidence type="ECO:0000313" key="2">
    <source>
        <dbReference type="EMBL" id="PNF28359.1"/>
    </source>
</evidence>
<comment type="caution">
    <text evidence="2">The sequence shown here is derived from an EMBL/GenBank/DDBJ whole genome shotgun (WGS) entry which is preliminary data.</text>
</comment>
<feature type="domain" description="Reverse transcriptase Ty1/copia-type" evidence="1">
    <location>
        <begin position="1"/>
        <end position="145"/>
    </location>
</feature>
<dbReference type="PANTHER" id="PTHR11439">
    <property type="entry name" value="GAG-POL-RELATED RETROTRANSPOSON"/>
    <property type="match status" value="1"/>
</dbReference>
<reference evidence="2 3" key="1">
    <citation type="submission" date="2017-12" db="EMBL/GenBank/DDBJ databases">
        <title>Hemimetabolous genomes reveal molecular basis of termite eusociality.</title>
        <authorList>
            <person name="Harrison M.C."/>
            <person name="Jongepier E."/>
            <person name="Robertson H.M."/>
            <person name="Arning N."/>
            <person name="Bitard-Feildel T."/>
            <person name="Chao H."/>
            <person name="Childers C.P."/>
            <person name="Dinh H."/>
            <person name="Doddapaneni H."/>
            <person name="Dugan S."/>
            <person name="Gowin J."/>
            <person name="Greiner C."/>
            <person name="Han Y."/>
            <person name="Hu H."/>
            <person name="Hughes D.S.T."/>
            <person name="Huylmans A.-K."/>
            <person name="Kemena C."/>
            <person name="Kremer L.P.M."/>
            <person name="Lee S.L."/>
            <person name="Lopez-Ezquerra A."/>
            <person name="Mallet L."/>
            <person name="Monroy-Kuhn J.M."/>
            <person name="Moser A."/>
            <person name="Murali S.C."/>
            <person name="Muzny D.M."/>
            <person name="Otani S."/>
            <person name="Piulachs M.-D."/>
            <person name="Poelchau M."/>
            <person name="Qu J."/>
            <person name="Schaub F."/>
            <person name="Wada-Katsumata A."/>
            <person name="Worley K.C."/>
            <person name="Xie Q."/>
            <person name="Ylla G."/>
            <person name="Poulsen M."/>
            <person name="Gibbs R.A."/>
            <person name="Schal C."/>
            <person name="Richards S."/>
            <person name="Belles X."/>
            <person name="Korb J."/>
            <person name="Bornberg-Bauer E."/>
        </authorList>
    </citation>
    <scope>NUCLEOTIDE SEQUENCE [LARGE SCALE GENOMIC DNA]</scope>
    <source>
        <tissue evidence="2">Whole body</tissue>
    </source>
</reference>
<dbReference type="InterPro" id="IPR013103">
    <property type="entry name" value="RVT_2"/>
</dbReference>
<dbReference type="SUPFAM" id="SSF56672">
    <property type="entry name" value="DNA/RNA polymerases"/>
    <property type="match status" value="1"/>
</dbReference>
<feature type="non-terminal residue" evidence="2">
    <location>
        <position position="309"/>
    </location>
</feature>
<dbReference type="InterPro" id="IPR043502">
    <property type="entry name" value="DNA/RNA_pol_sf"/>
</dbReference>
<organism evidence="2 3">
    <name type="scientific">Cryptotermes secundus</name>
    <dbReference type="NCBI Taxonomy" id="105785"/>
    <lineage>
        <taxon>Eukaryota</taxon>
        <taxon>Metazoa</taxon>
        <taxon>Ecdysozoa</taxon>
        <taxon>Arthropoda</taxon>
        <taxon>Hexapoda</taxon>
        <taxon>Insecta</taxon>
        <taxon>Pterygota</taxon>
        <taxon>Neoptera</taxon>
        <taxon>Polyneoptera</taxon>
        <taxon>Dictyoptera</taxon>
        <taxon>Blattodea</taxon>
        <taxon>Blattoidea</taxon>
        <taxon>Termitoidae</taxon>
        <taxon>Kalotermitidae</taxon>
        <taxon>Cryptotermitinae</taxon>
        <taxon>Cryptotermes</taxon>
    </lineage>
</organism>
<dbReference type="GO" id="GO:0071897">
    <property type="term" value="P:DNA biosynthetic process"/>
    <property type="evidence" value="ECO:0007669"/>
    <property type="project" value="UniProtKB-ARBA"/>
</dbReference>
<dbReference type="AlphaFoldDB" id="A0A2J7QIF6"/>
<dbReference type="Proteomes" id="UP000235965">
    <property type="component" value="Unassembled WGS sequence"/>
</dbReference>
<sequence>MKQPEGFEDSINRVCKLKKSLYGLKQAPRCWNRHFGKFLSNQGFQASKEDPCLYVKKEKKGKMILVLYVDDGLVTATNEEELKNFLQALRKEFSITVSVAHHYLGLEINTQTSGQVKISQEAYARKVLKLFNFENCAPVSTPMEKGSSLRKVHQIQNSEEQEMSVNFPYRQAVGALMYLMIGSRPDLAYSVGVLSRCLENPSNEDVIKLKRVLRYIKGTLSYGIVYNSNVNSNSLECYSDADLGGCEKTARSTSGAVVLFAGGTISWKSRRQCSVAISSTEAELVAASEATREVLWLSRLFKEITNVNE</sequence>
<dbReference type="CDD" id="cd09272">
    <property type="entry name" value="RNase_HI_RT_Ty1"/>
    <property type="match status" value="1"/>
</dbReference>
<evidence type="ECO:0000313" key="3">
    <source>
        <dbReference type="Proteomes" id="UP000235965"/>
    </source>
</evidence>
<dbReference type="Pfam" id="PF07727">
    <property type="entry name" value="RVT_2"/>
    <property type="match status" value="1"/>
</dbReference>
<dbReference type="EMBL" id="NEVH01013628">
    <property type="protein sequence ID" value="PNF28359.1"/>
    <property type="molecule type" value="Genomic_DNA"/>
</dbReference>
<dbReference type="OrthoDB" id="8190972at2759"/>
<protein>
    <recommendedName>
        <fullName evidence="1">Reverse transcriptase Ty1/copia-type domain-containing protein</fullName>
    </recommendedName>
</protein>
<accession>A0A2J7QIF6</accession>
<name>A0A2J7QIF6_9NEOP</name>
<proteinExistence type="predicted"/>
<evidence type="ECO:0000259" key="1">
    <source>
        <dbReference type="Pfam" id="PF07727"/>
    </source>
</evidence>
<keyword evidence="3" id="KW-1185">Reference proteome</keyword>